<evidence type="ECO:0000256" key="1">
    <source>
        <dbReference type="ARBA" id="ARBA00023136"/>
    </source>
</evidence>
<dbReference type="Gene3D" id="3.40.50.2300">
    <property type="match status" value="2"/>
</dbReference>
<dbReference type="InterPro" id="IPR007443">
    <property type="entry name" value="LpoA"/>
</dbReference>
<evidence type="ECO:0000313" key="2">
    <source>
        <dbReference type="EMBL" id="MBF6025904.1"/>
    </source>
</evidence>
<gene>
    <name evidence="2" type="ORF">IU514_17890</name>
</gene>
<keyword evidence="1" id="KW-0472">Membrane</keyword>
<dbReference type="CDD" id="cd06339">
    <property type="entry name" value="PBP1_YraM_LppC_lipoprotein-like"/>
    <property type="match status" value="1"/>
</dbReference>
<organism evidence="2 3">
    <name type="scientific">Lysobacter niastensis</name>
    <dbReference type="NCBI Taxonomy" id="380629"/>
    <lineage>
        <taxon>Bacteria</taxon>
        <taxon>Pseudomonadati</taxon>
        <taxon>Pseudomonadota</taxon>
        <taxon>Gammaproteobacteria</taxon>
        <taxon>Lysobacterales</taxon>
        <taxon>Lysobacteraceae</taxon>
        <taxon>Lysobacter</taxon>
    </lineage>
</organism>
<dbReference type="EMBL" id="JADLZT010000012">
    <property type="protein sequence ID" value="MBF6025904.1"/>
    <property type="molecule type" value="Genomic_DNA"/>
</dbReference>
<reference evidence="2 3" key="1">
    <citation type="submission" date="2020-11" db="EMBL/GenBank/DDBJ databases">
        <title>Draft Genome Sequence and Secondary Metabolite Biosynthetic Potential of the Lysobacter niastensis Type strain DSM 18481.</title>
        <authorList>
            <person name="Turrini P."/>
            <person name="Artuso I."/>
            <person name="Tescari M."/>
            <person name="Lugli G.A."/>
            <person name="Frangipani E."/>
            <person name="Ventura M."/>
            <person name="Visca P."/>
        </authorList>
    </citation>
    <scope>NUCLEOTIDE SEQUENCE [LARGE SCALE GENOMIC DNA]</scope>
    <source>
        <strain evidence="2 3">DSM 18481</strain>
    </source>
</reference>
<dbReference type="Pfam" id="PF04348">
    <property type="entry name" value="LppC"/>
    <property type="match status" value="2"/>
</dbReference>
<dbReference type="SUPFAM" id="SSF53822">
    <property type="entry name" value="Periplasmic binding protein-like I"/>
    <property type="match status" value="1"/>
</dbReference>
<keyword evidence="3" id="KW-1185">Reference proteome</keyword>
<protein>
    <submittedName>
        <fullName evidence="2">Penicillin-binding protein activator</fullName>
    </submittedName>
</protein>
<evidence type="ECO:0000313" key="3">
    <source>
        <dbReference type="Proteomes" id="UP001429984"/>
    </source>
</evidence>
<dbReference type="Proteomes" id="UP001429984">
    <property type="component" value="Unassembled WGS sequence"/>
</dbReference>
<proteinExistence type="predicted"/>
<name>A0ABS0BG34_9GAMM</name>
<accession>A0ABS0BG34</accession>
<dbReference type="PANTHER" id="PTHR38038:SF1">
    <property type="entry name" value="PENICILLIN-BINDING PROTEIN ACTIVATOR LPOA"/>
    <property type="match status" value="1"/>
</dbReference>
<sequence>MIEQMKHASARARSMHRGALKGMIAALVLAATLNGCSTVAPKAGGAVTAGHPLVVQAAQLARSGATLTGPARQANDAEIDRLLSQLDDASLSREAAALPVGEPLYNYAGRALLRRGLALPRAFDRTGWKFGQRPAAESDGYRPPVRMAVLLPLSGDLAVASSPVRDGLLAGYYGEQRRRPEVVFYDTFGTAGGTLAAYDRAVAEGSDFVVGPLGRDEVGALYGKGALPVPVLALNRTNNEPPIGNASFSLSPEDEGFAAAEYLLNLKAKRVLVVGGADETQRRAVAALRDRLAVGGAAVTDVASEGTSDFAPYASKEGGVDAVFLAVRGTSARTLMPRLALAGLAGKPRVATSQLLSGTGSKATEDAILDGIAFPTEAWATRGARGLPSPASAGTMLATAKGPGARLFAFGFDAWQISAYLEYLATANNAHIEGATGTLRLDGFGNVLRTPAWSTFRSGVTVPLPQGDKR</sequence>
<dbReference type="PANTHER" id="PTHR38038">
    <property type="entry name" value="PENICILLIN-BINDING PROTEIN ACTIVATOR LPOA"/>
    <property type="match status" value="1"/>
</dbReference>
<dbReference type="InterPro" id="IPR028082">
    <property type="entry name" value="Peripla_BP_I"/>
</dbReference>
<comment type="caution">
    <text evidence="2">The sequence shown here is derived from an EMBL/GenBank/DDBJ whole genome shotgun (WGS) entry which is preliminary data.</text>
</comment>